<evidence type="ECO:0000313" key="2">
    <source>
        <dbReference type="EMBL" id="GIQ91128.1"/>
    </source>
</evidence>
<reference evidence="2 3" key="1">
    <citation type="journal article" date="2018" name="PLoS ONE">
        <title>The draft genome of Kipferlia bialata reveals reductive genome evolution in fornicate parasites.</title>
        <authorList>
            <person name="Tanifuji G."/>
            <person name="Takabayashi S."/>
            <person name="Kume K."/>
            <person name="Takagi M."/>
            <person name="Nakayama T."/>
            <person name="Kamikawa R."/>
            <person name="Inagaki Y."/>
            <person name="Hashimoto T."/>
        </authorList>
    </citation>
    <scope>NUCLEOTIDE SEQUENCE [LARGE SCALE GENOMIC DNA]</scope>
    <source>
        <strain evidence="2">NY0173</strain>
    </source>
</reference>
<gene>
    <name evidence="2" type="ORF">KIPB_014230</name>
</gene>
<evidence type="ECO:0000313" key="3">
    <source>
        <dbReference type="Proteomes" id="UP000265618"/>
    </source>
</evidence>
<proteinExistence type="predicted"/>
<feature type="region of interest" description="Disordered" evidence="1">
    <location>
        <begin position="1"/>
        <end position="32"/>
    </location>
</feature>
<feature type="compositionally biased region" description="Polar residues" evidence="1">
    <location>
        <begin position="1"/>
        <end position="20"/>
    </location>
</feature>
<name>A0A9K3D8H7_9EUKA</name>
<dbReference type="EMBL" id="BDIP01007194">
    <property type="protein sequence ID" value="GIQ91128.1"/>
    <property type="molecule type" value="Genomic_DNA"/>
</dbReference>
<dbReference type="AlphaFoldDB" id="A0A9K3D8H7"/>
<comment type="caution">
    <text evidence="2">The sequence shown here is derived from an EMBL/GenBank/DDBJ whole genome shotgun (WGS) entry which is preliminary data.</text>
</comment>
<dbReference type="Proteomes" id="UP000265618">
    <property type="component" value="Unassembled WGS sequence"/>
</dbReference>
<organism evidence="2 3">
    <name type="scientific">Kipferlia bialata</name>
    <dbReference type="NCBI Taxonomy" id="797122"/>
    <lineage>
        <taxon>Eukaryota</taxon>
        <taxon>Metamonada</taxon>
        <taxon>Carpediemonas-like organisms</taxon>
        <taxon>Kipferlia</taxon>
    </lineage>
</organism>
<evidence type="ECO:0000256" key="1">
    <source>
        <dbReference type="SAM" id="MobiDB-lite"/>
    </source>
</evidence>
<keyword evidence="3" id="KW-1185">Reference proteome</keyword>
<accession>A0A9K3D8H7</accession>
<feature type="non-terminal residue" evidence="2">
    <location>
        <position position="1"/>
    </location>
</feature>
<sequence>MAFGGSSYTGRAVPQSQPLSRPSVEAANPSHTHTLQMRDMRQELIAIAEESISFEKEVHSLTHKVAQGDQLINSILTALLTAFRGTEALRRVLGDALLTAHRLESTSPSRDAVSDPASVCLAAEQCMGTLYKDVTAAIGSVAKSISAEAEAASPDLIHTRRERLQALAQLFHDA</sequence>
<protein>
    <submittedName>
        <fullName evidence="2">Uncharacterized protein</fullName>
    </submittedName>
</protein>